<dbReference type="Proteomes" id="UP001595533">
    <property type="component" value="Unassembled WGS sequence"/>
</dbReference>
<name>A0ABV7J9P2_9GAMM</name>
<reference evidence="2" key="1">
    <citation type="journal article" date="2019" name="Int. J. Syst. Evol. Microbiol.">
        <title>The Global Catalogue of Microorganisms (GCM) 10K type strain sequencing project: providing services to taxonomists for standard genome sequencing and annotation.</title>
        <authorList>
            <consortium name="The Broad Institute Genomics Platform"/>
            <consortium name="The Broad Institute Genome Sequencing Center for Infectious Disease"/>
            <person name="Wu L."/>
            <person name="Ma J."/>
        </authorList>
    </citation>
    <scope>NUCLEOTIDE SEQUENCE [LARGE SCALE GENOMIC DNA]</scope>
    <source>
        <strain evidence="2">KCTC 42953</strain>
    </source>
</reference>
<dbReference type="EMBL" id="JBHRTS010000002">
    <property type="protein sequence ID" value="MFC3193585.1"/>
    <property type="molecule type" value="Genomic_DNA"/>
</dbReference>
<dbReference type="RefSeq" id="WP_077410511.1">
    <property type="nucleotide sequence ID" value="NZ_JBHRTS010000002.1"/>
</dbReference>
<keyword evidence="2" id="KW-1185">Reference proteome</keyword>
<evidence type="ECO:0000313" key="2">
    <source>
        <dbReference type="Proteomes" id="UP001595533"/>
    </source>
</evidence>
<evidence type="ECO:0000313" key="1">
    <source>
        <dbReference type="EMBL" id="MFC3193585.1"/>
    </source>
</evidence>
<accession>A0ABV7J9P2</accession>
<comment type="caution">
    <text evidence="1">The sequence shown here is derived from an EMBL/GenBank/DDBJ whole genome shotgun (WGS) entry which is preliminary data.</text>
</comment>
<proteinExistence type="predicted"/>
<gene>
    <name evidence="1" type="ORF">ACFODZ_04925</name>
</gene>
<sequence>MKTTQITLLDEPNHTFGSSSNERSYPNELLIEDRYLPASIHGVFIDEVPFAVIGTGGGPTGVHNNSLLLIKEMAFVAVGDQVIVISLKEKSIKWHMRIDDATCFGLYYSEKHQALIAHGELSISRFTDSGELLWQTSGRDIFSEGFKLMDEWIEVVDFDGVVYHFCYLTGNVL</sequence>
<protein>
    <submittedName>
        <fullName evidence="1">Uncharacterized protein</fullName>
    </submittedName>
</protein>
<organism evidence="1 2">
    <name type="scientific">Marinicella sediminis</name>
    <dbReference type="NCBI Taxonomy" id="1792834"/>
    <lineage>
        <taxon>Bacteria</taxon>
        <taxon>Pseudomonadati</taxon>
        <taxon>Pseudomonadota</taxon>
        <taxon>Gammaproteobacteria</taxon>
        <taxon>Lysobacterales</taxon>
        <taxon>Marinicellaceae</taxon>
        <taxon>Marinicella</taxon>
    </lineage>
</organism>